<dbReference type="EMBL" id="LAZR01003687">
    <property type="protein sequence ID" value="KKN15692.1"/>
    <property type="molecule type" value="Genomic_DNA"/>
</dbReference>
<dbReference type="AlphaFoldDB" id="A0A0F9NUA7"/>
<accession>A0A0F9NUA7</accession>
<sequence length="113" mass="12875">MADSMTRRDAIQKFRGDFYKLLLDAYDALDEGPAPSQYVALCHAYRAADPDHREVLRLAFPMIEALCHWVLRVCHADVKNGLTVAFPGLVSLDEEEPDPTRFDLRVDPWAEVE</sequence>
<proteinExistence type="predicted"/>
<protein>
    <submittedName>
        <fullName evidence="1">Uncharacterized protein</fullName>
    </submittedName>
</protein>
<reference evidence="1" key="1">
    <citation type="journal article" date="2015" name="Nature">
        <title>Complex archaea that bridge the gap between prokaryotes and eukaryotes.</title>
        <authorList>
            <person name="Spang A."/>
            <person name="Saw J.H."/>
            <person name="Jorgensen S.L."/>
            <person name="Zaremba-Niedzwiedzka K."/>
            <person name="Martijn J."/>
            <person name="Lind A.E."/>
            <person name="van Eijk R."/>
            <person name="Schleper C."/>
            <person name="Guy L."/>
            <person name="Ettema T.J."/>
        </authorList>
    </citation>
    <scope>NUCLEOTIDE SEQUENCE</scope>
</reference>
<name>A0A0F9NUA7_9ZZZZ</name>
<comment type="caution">
    <text evidence="1">The sequence shown here is derived from an EMBL/GenBank/DDBJ whole genome shotgun (WGS) entry which is preliminary data.</text>
</comment>
<organism evidence="1">
    <name type="scientific">marine sediment metagenome</name>
    <dbReference type="NCBI Taxonomy" id="412755"/>
    <lineage>
        <taxon>unclassified sequences</taxon>
        <taxon>metagenomes</taxon>
        <taxon>ecological metagenomes</taxon>
    </lineage>
</organism>
<gene>
    <name evidence="1" type="ORF">LCGC14_0983310</name>
</gene>
<evidence type="ECO:0000313" key="1">
    <source>
        <dbReference type="EMBL" id="KKN15692.1"/>
    </source>
</evidence>